<feature type="signal peptide" evidence="1">
    <location>
        <begin position="1"/>
        <end position="22"/>
    </location>
</feature>
<reference evidence="3" key="1">
    <citation type="submission" date="2016-09" db="EMBL/GenBank/DDBJ databases">
        <authorList>
            <person name="Guldener U."/>
        </authorList>
    </citation>
    <scope>NUCLEOTIDE SEQUENCE [LARGE SCALE GENOMIC DNA]</scope>
    <source>
        <strain evidence="3">V64-1</strain>
    </source>
</reference>
<feature type="chain" id="PRO_5013783229" description="Secreted protein" evidence="1">
    <location>
        <begin position="23"/>
        <end position="126"/>
    </location>
</feature>
<dbReference type="AlphaFoldDB" id="A0A2H3TBI5"/>
<evidence type="ECO:0000313" key="3">
    <source>
        <dbReference type="Proteomes" id="UP000219369"/>
    </source>
</evidence>
<dbReference type="EMBL" id="FMJY01000005">
    <property type="protein sequence ID" value="SCO86104.1"/>
    <property type="molecule type" value="Genomic_DNA"/>
</dbReference>
<proteinExistence type="predicted"/>
<organism evidence="2 3">
    <name type="scientific">Fusarium oxysporum</name>
    <name type="common">Fusarium vascular wilt</name>
    <dbReference type="NCBI Taxonomy" id="5507"/>
    <lineage>
        <taxon>Eukaryota</taxon>
        <taxon>Fungi</taxon>
        <taxon>Dikarya</taxon>
        <taxon>Ascomycota</taxon>
        <taxon>Pezizomycotina</taxon>
        <taxon>Sordariomycetes</taxon>
        <taxon>Hypocreomycetidae</taxon>
        <taxon>Hypocreales</taxon>
        <taxon>Nectriaceae</taxon>
        <taxon>Fusarium</taxon>
        <taxon>Fusarium oxysporum species complex</taxon>
    </lineage>
</organism>
<sequence length="126" mass="13273">MVGLAITRTTLLILGQSLLTRATTHGIDKATRVNRGIVSPLMINIRRRQVLISKPAPFPTSGPDGRSADHVAAKAVDIAPGLLRLQFAAAVFMSLIDRVHVRCLVFIGVLGGSAVGRFNGVVAGHA</sequence>
<keyword evidence="1" id="KW-0732">Signal</keyword>
<accession>A0A2H3TBI5</accession>
<evidence type="ECO:0000256" key="1">
    <source>
        <dbReference type="SAM" id="SignalP"/>
    </source>
</evidence>
<protein>
    <recommendedName>
        <fullName evidence="4">Secreted protein</fullName>
    </recommendedName>
</protein>
<gene>
    <name evidence="2" type="ORF">FRV6_10231</name>
</gene>
<dbReference type="Proteomes" id="UP000219369">
    <property type="component" value="Unassembled WGS sequence"/>
</dbReference>
<evidence type="ECO:0008006" key="4">
    <source>
        <dbReference type="Google" id="ProtNLM"/>
    </source>
</evidence>
<name>A0A2H3TBI5_FUSOX</name>
<evidence type="ECO:0000313" key="2">
    <source>
        <dbReference type="EMBL" id="SCO86104.1"/>
    </source>
</evidence>